<dbReference type="OrthoDB" id="42172at2759"/>
<sequence length="578" mass="64413">MLNLANEWITLVVIVVSTLSCSGVFGFLPVPLSRGNFFPAGLQTRQLNGLFQISNEGSMITTAEAVNIPDSNSPIFQRTNVTVSFPSFLELMDLRQGECIISKPFVCHDHRFCVKLYPRGGGHSSSFSNDGFGMAYKVTSPLKGRPEERVGMYLQYLGKRNDDAPSTVDATFALRLKGRQRSSRKFDVEWRAGMRFVSTVEASNLQQGYANDFGAHLMQTTLFQDFLGISNDSMDDPTPVIAEVEVIIHNKEKEEQQPLLNNINSTSRNENTSGTTSFFGALGKDIRQVDRQPSSHDTEEVRVGKIVVPILTNLSQRPKMFQLGAYPGVEYRILRILKDDQERFTSCPGADYELKPIYPLVAQLERPWPVTVNEREIPRLYTPSTYNLISAVGSLFTAATGLFTAFVISQAISLFFIPSKSMDPTLQVGDVLLVDKVSPRVMRQQRVNDIVLFSPPSKLQEIVAKSGGKLSSRDLFVKRIAAAPGDTVTVKANGDVYVNDDDVVTGQRDLCEAEPLRLIEKYIKPTKDEVIEMDYVFVMGDCSSVSVDSRVWGPLETKQIVGRPIVRLWPLEKFGPLK</sequence>
<keyword evidence="2 4" id="KW-0378">Hydrolase</keyword>
<gene>
    <name evidence="6" type="ORF">IV203_029218</name>
</gene>
<evidence type="ECO:0000256" key="3">
    <source>
        <dbReference type="PIRSR" id="PIRSR600223-1"/>
    </source>
</evidence>
<organism evidence="6 7">
    <name type="scientific">Nitzschia inconspicua</name>
    <dbReference type="NCBI Taxonomy" id="303405"/>
    <lineage>
        <taxon>Eukaryota</taxon>
        <taxon>Sar</taxon>
        <taxon>Stramenopiles</taxon>
        <taxon>Ochrophyta</taxon>
        <taxon>Bacillariophyta</taxon>
        <taxon>Bacillariophyceae</taxon>
        <taxon>Bacillariophycidae</taxon>
        <taxon>Bacillariales</taxon>
        <taxon>Bacillariaceae</taxon>
        <taxon>Nitzschia</taxon>
    </lineage>
</organism>
<protein>
    <recommendedName>
        <fullName evidence="4">Mitochondrial inner membrane protease subunit</fullName>
        <ecNumber evidence="4">3.4.21.-</ecNumber>
    </recommendedName>
</protein>
<comment type="caution">
    <text evidence="6">The sequence shown here is derived from an EMBL/GenBank/DDBJ whole genome shotgun (WGS) entry which is preliminary data.</text>
</comment>
<keyword evidence="4" id="KW-0496">Mitochondrion</keyword>
<dbReference type="GO" id="GO:0004252">
    <property type="term" value="F:serine-type endopeptidase activity"/>
    <property type="evidence" value="ECO:0007669"/>
    <property type="project" value="InterPro"/>
</dbReference>
<dbReference type="PANTHER" id="PTHR43390:SF1">
    <property type="entry name" value="CHLOROPLAST PROCESSING PEPTIDASE"/>
    <property type="match status" value="1"/>
</dbReference>
<dbReference type="CDD" id="cd00121">
    <property type="entry name" value="MATH"/>
    <property type="match status" value="1"/>
</dbReference>
<dbReference type="Pfam" id="PF10502">
    <property type="entry name" value="Peptidase_S26"/>
    <property type="match status" value="1"/>
</dbReference>
<dbReference type="EC" id="3.4.21.-" evidence="4"/>
<reference evidence="6" key="2">
    <citation type="submission" date="2021-04" db="EMBL/GenBank/DDBJ databases">
        <authorList>
            <person name="Podell S."/>
        </authorList>
    </citation>
    <scope>NUCLEOTIDE SEQUENCE</scope>
    <source>
        <strain evidence="6">Hildebrandi</strain>
    </source>
</reference>
<evidence type="ECO:0000259" key="5">
    <source>
        <dbReference type="Pfam" id="PF10502"/>
    </source>
</evidence>
<feature type="active site" evidence="3">
    <location>
        <position position="478"/>
    </location>
</feature>
<dbReference type="PROSITE" id="PS00760">
    <property type="entry name" value="SPASE_I_2"/>
    <property type="match status" value="1"/>
</dbReference>
<dbReference type="GO" id="GO:0005743">
    <property type="term" value="C:mitochondrial inner membrane"/>
    <property type="evidence" value="ECO:0007669"/>
    <property type="project" value="UniProtKB-SubCell"/>
</dbReference>
<accession>A0A9K3LQB1</accession>
<keyword evidence="4" id="KW-0999">Mitochondrion inner membrane</keyword>
<proteinExistence type="inferred from homology"/>
<keyword evidence="7" id="KW-1185">Reference proteome</keyword>
<name>A0A9K3LQB1_9STRA</name>
<evidence type="ECO:0000313" key="7">
    <source>
        <dbReference type="Proteomes" id="UP000693970"/>
    </source>
</evidence>
<dbReference type="EMBL" id="JAGRRH010000007">
    <property type="protein sequence ID" value="KAG7366548.1"/>
    <property type="molecule type" value="Genomic_DNA"/>
</dbReference>
<feature type="domain" description="Peptidase S26" evidence="5">
    <location>
        <begin position="400"/>
        <end position="569"/>
    </location>
</feature>
<dbReference type="PANTHER" id="PTHR43390">
    <property type="entry name" value="SIGNAL PEPTIDASE I"/>
    <property type="match status" value="1"/>
</dbReference>
<comment type="similarity">
    <text evidence="1 4">Belongs to the peptidase S26 family.</text>
</comment>
<dbReference type="InterPro" id="IPR019756">
    <property type="entry name" value="Pept_S26A_signal_pept_1_Ser-AS"/>
</dbReference>
<reference evidence="6" key="1">
    <citation type="journal article" date="2021" name="Sci. Rep.">
        <title>Diploid genomic architecture of Nitzschia inconspicua, an elite biomass production diatom.</title>
        <authorList>
            <person name="Oliver A."/>
            <person name="Podell S."/>
            <person name="Pinowska A."/>
            <person name="Traller J.C."/>
            <person name="Smith S.R."/>
            <person name="McClure R."/>
            <person name="Beliaev A."/>
            <person name="Bohutskyi P."/>
            <person name="Hill E.A."/>
            <person name="Rabines A."/>
            <person name="Zheng H."/>
            <person name="Allen L.Z."/>
            <person name="Kuo A."/>
            <person name="Grigoriev I.V."/>
            <person name="Allen A.E."/>
            <person name="Hazlebeck D."/>
            <person name="Allen E.E."/>
        </authorList>
    </citation>
    <scope>NUCLEOTIDE SEQUENCE</scope>
    <source>
        <strain evidence="6">Hildebrandi</strain>
    </source>
</reference>
<dbReference type="Proteomes" id="UP000693970">
    <property type="component" value="Unassembled WGS sequence"/>
</dbReference>
<evidence type="ECO:0000313" key="6">
    <source>
        <dbReference type="EMBL" id="KAG7366548.1"/>
    </source>
</evidence>
<dbReference type="InterPro" id="IPR002083">
    <property type="entry name" value="MATH/TRAF_dom"/>
</dbReference>
<dbReference type="GO" id="GO:0006465">
    <property type="term" value="P:signal peptide processing"/>
    <property type="evidence" value="ECO:0007669"/>
    <property type="project" value="InterPro"/>
</dbReference>
<evidence type="ECO:0000256" key="4">
    <source>
        <dbReference type="RuleBase" id="RU362041"/>
    </source>
</evidence>
<keyword evidence="4" id="KW-0645">Protease</keyword>
<dbReference type="PROSITE" id="PS00501">
    <property type="entry name" value="SPASE_I_1"/>
    <property type="match status" value="1"/>
</dbReference>
<dbReference type="CDD" id="cd06530">
    <property type="entry name" value="S26_SPase_I"/>
    <property type="match status" value="1"/>
</dbReference>
<dbReference type="AlphaFoldDB" id="A0A9K3LQB1"/>
<dbReference type="InterPro" id="IPR000223">
    <property type="entry name" value="Pept_S26A_signal_pept_1"/>
</dbReference>
<dbReference type="NCBIfam" id="TIGR02227">
    <property type="entry name" value="sigpep_I_bact"/>
    <property type="match status" value="1"/>
</dbReference>
<dbReference type="InterPro" id="IPR019757">
    <property type="entry name" value="Pept_S26A_signal_pept_1_Lys-AS"/>
</dbReference>
<evidence type="ECO:0000256" key="2">
    <source>
        <dbReference type="ARBA" id="ARBA00022801"/>
    </source>
</evidence>
<keyword evidence="4" id="KW-0472">Membrane</keyword>
<comment type="subcellular location">
    <subcellularLocation>
        <location evidence="4">Mitochondrion inner membrane</location>
    </subcellularLocation>
</comment>
<feature type="active site" evidence="3">
    <location>
        <position position="421"/>
    </location>
</feature>
<dbReference type="InterPro" id="IPR019533">
    <property type="entry name" value="Peptidase_S26"/>
</dbReference>
<evidence type="ECO:0000256" key="1">
    <source>
        <dbReference type="ARBA" id="ARBA00009370"/>
    </source>
</evidence>